<reference evidence="2" key="3">
    <citation type="submission" date="2020-12" db="UniProtKB">
        <authorList>
            <consortium name="EnsemblPlants"/>
        </authorList>
    </citation>
    <scope>IDENTIFICATION</scope>
</reference>
<protein>
    <submittedName>
        <fullName evidence="1 2">Uncharacterized protein</fullName>
    </submittedName>
</protein>
<evidence type="ECO:0000313" key="2">
    <source>
        <dbReference type="EnsemblPlants" id="PAC:32932449.CDS.1"/>
    </source>
</evidence>
<gene>
    <name evidence="1" type="ORF">PHYPA_016994</name>
</gene>
<evidence type="ECO:0000313" key="3">
    <source>
        <dbReference type="Proteomes" id="UP000006727"/>
    </source>
</evidence>
<dbReference type="AlphaFoldDB" id="A0A2K1JKU6"/>
<evidence type="ECO:0000313" key="1">
    <source>
        <dbReference type="EMBL" id="PNR42165.1"/>
    </source>
</evidence>
<accession>A0A2K1JKU6</accession>
<dbReference type="Proteomes" id="UP000006727">
    <property type="component" value="Chromosome 13"/>
</dbReference>
<reference evidence="1 3" key="2">
    <citation type="journal article" date="2018" name="Plant J.">
        <title>The Physcomitrella patens chromosome-scale assembly reveals moss genome structure and evolution.</title>
        <authorList>
            <person name="Lang D."/>
            <person name="Ullrich K.K."/>
            <person name="Murat F."/>
            <person name="Fuchs J."/>
            <person name="Jenkins J."/>
            <person name="Haas F.B."/>
            <person name="Piednoel M."/>
            <person name="Gundlach H."/>
            <person name="Van Bel M."/>
            <person name="Meyberg R."/>
            <person name="Vives C."/>
            <person name="Morata J."/>
            <person name="Symeonidi A."/>
            <person name="Hiss M."/>
            <person name="Muchero W."/>
            <person name="Kamisugi Y."/>
            <person name="Saleh O."/>
            <person name="Blanc G."/>
            <person name="Decker E.L."/>
            <person name="van Gessel N."/>
            <person name="Grimwood J."/>
            <person name="Hayes R.D."/>
            <person name="Graham S.W."/>
            <person name="Gunter L.E."/>
            <person name="McDaniel S.F."/>
            <person name="Hoernstein S.N.W."/>
            <person name="Larsson A."/>
            <person name="Li F.W."/>
            <person name="Perroud P.F."/>
            <person name="Phillips J."/>
            <person name="Ranjan P."/>
            <person name="Rokshar D.S."/>
            <person name="Rothfels C.J."/>
            <person name="Schneider L."/>
            <person name="Shu S."/>
            <person name="Stevenson D.W."/>
            <person name="Thummler F."/>
            <person name="Tillich M."/>
            <person name="Villarreal Aguilar J.C."/>
            <person name="Widiez T."/>
            <person name="Wong G.K."/>
            <person name="Wymore A."/>
            <person name="Zhang Y."/>
            <person name="Zimmer A.D."/>
            <person name="Quatrano R.S."/>
            <person name="Mayer K.F.X."/>
            <person name="Goodstein D."/>
            <person name="Casacuberta J.M."/>
            <person name="Vandepoele K."/>
            <person name="Reski R."/>
            <person name="Cuming A.C."/>
            <person name="Tuskan G.A."/>
            <person name="Maumus F."/>
            <person name="Salse J."/>
            <person name="Schmutz J."/>
            <person name="Rensing S.A."/>
        </authorList>
    </citation>
    <scope>NUCLEOTIDE SEQUENCE [LARGE SCALE GENOMIC DNA]</scope>
    <source>
        <strain evidence="2 3">cv. Gransden 2004</strain>
    </source>
</reference>
<keyword evidence="3" id="KW-1185">Reference proteome</keyword>
<reference evidence="1 3" key="1">
    <citation type="journal article" date="2008" name="Science">
        <title>The Physcomitrella genome reveals evolutionary insights into the conquest of land by plants.</title>
        <authorList>
            <person name="Rensing S."/>
            <person name="Lang D."/>
            <person name="Zimmer A."/>
            <person name="Terry A."/>
            <person name="Salamov A."/>
            <person name="Shapiro H."/>
            <person name="Nishiyama T."/>
            <person name="Perroud P.-F."/>
            <person name="Lindquist E."/>
            <person name="Kamisugi Y."/>
            <person name="Tanahashi T."/>
            <person name="Sakakibara K."/>
            <person name="Fujita T."/>
            <person name="Oishi K."/>
            <person name="Shin-I T."/>
            <person name="Kuroki Y."/>
            <person name="Toyoda A."/>
            <person name="Suzuki Y."/>
            <person name="Hashimoto A."/>
            <person name="Yamaguchi K."/>
            <person name="Sugano A."/>
            <person name="Kohara Y."/>
            <person name="Fujiyama A."/>
            <person name="Anterola A."/>
            <person name="Aoki S."/>
            <person name="Ashton N."/>
            <person name="Barbazuk W.B."/>
            <person name="Barker E."/>
            <person name="Bennetzen J."/>
            <person name="Bezanilla M."/>
            <person name="Blankenship R."/>
            <person name="Cho S.H."/>
            <person name="Dutcher S."/>
            <person name="Estelle M."/>
            <person name="Fawcett J.A."/>
            <person name="Gundlach H."/>
            <person name="Hanada K."/>
            <person name="Heyl A."/>
            <person name="Hicks K.A."/>
            <person name="Hugh J."/>
            <person name="Lohr M."/>
            <person name="Mayer K."/>
            <person name="Melkozernov A."/>
            <person name="Murata T."/>
            <person name="Nelson D."/>
            <person name="Pils B."/>
            <person name="Prigge M."/>
            <person name="Reiss B."/>
            <person name="Renner T."/>
            <person name="Rombauts S."/>
            <person name="Rushton P."/>
            <person name="Sanderfoot A."/>
            <person name="Schween G."/>
            <person name="Shiu S.-H."/>
            <person name="Stueber K."/>
            <person name="Theodoulou F.L."/>
            <person name="Tu H."/>
            <person name="Van de Peer Y."/>
            <person name="Verrier P.J."/>
            <person name="Waters E."/>
            <person name="Wood A."/>
            <person name="Yang L."/>
            <person name="Cove D."/>
            <person name="Cuming A."/>
            <person name="Hasebe M."/>
            <person name="Lucas S."/>
            <person name="Mishler D.B."/>
            <person name="Reski R."/>
            <person name="Grigoriev I."/>
            <person name="Quatrano R.S."/>
            <person name="Boore J.L."/>
        </authorList>
    </citation>
    <scope>NUCLEOTIDE SEQUENCE [LARGE SCALE GENOMIC DNA]</scope>
    <source>
        <strain evidence="2 3">cv. Gransden 2004</strain>
    </source>
</reference>
<dbReference type="EMBL" id="ABEU02000013">
    <property type="protein sequence ID" value="PNR42165.1"/>
    <property type="molecule type" value="Genomic_DNA"/>
</dbReference>
<dbReference type="InParanoid" id="A0A2K1JKU6"/>
<sequence>MNQGWTTGIGAVRNHKGGIGAHNRAGTAGIWQGSSANERRPRCTAELELDTLFSHFCNSVQNKRFPPFHAGALCLLIGLLMTNDACAL</sequence>
<proteinExistence type="predicted"/>
<dbReference type="Gramene" id="Pp3c13_4880V3.1">
    <property type="protein sequence ID" value="PAC:32932449.CDS.1"/>
    <property type="gene ID" value="Pp3c13_4880"/>
</dbReference>
<dbReference type="PaxDb" id="3218-PP1S133_75V6.1"/>
<name>A0A2K1JKU6_PHYPA</name>
<dbReference type="EnsemblPlants" id="Pp3c13_4880V3.1">
    <property type="protein sequence ID" value="PAC:32932449.CDS.1"/>
    <property type="gene ID" value="Pp3c13_4880"/>
</dbReference>
<organism evidence="1">
    <name type="scientific">Physcomitrium patens</name>
    <name type="common">Spreading-leaved earth moss</name>
    <name type="synonym">Physcomitrella patens</name>
    <dbReference type="NCBI Taxonomy" id="3218"/>
    <lineage>
        <taxon>Eukaryota</taxon>
        <taxon>Viridiplantae</taxon>
        <taxon>Streptophyta</taxon>
        <taxon>Embryophyta</taxon>
        <taxon>Bryophyta</taxon>
        <taxon>Bryophytina</taxon>
        <taxon>Bryopsida</taxon>
        <taxon>Funariidae</taxon>
        <taxon>Funariales</taxon>
        <taxon>Funariaceae</taxon>
        <taxon>Physcomitrium</taxon>
    </lineage>
</organism>